<gene>
    <name evidence="1" type="ORF">C731_3288</name>
</gene>
<dbReference type="GO" id="GO:0005506">
    <property type="term" value="F:iron ion binding"/>
    <property type="evidence" value="ECO:0007669"/>
    <property type="project" value="InterPro"/>
</dbReference>
<dbReference type="GO" id="GO:0020037">
    <property type="term" value="F:heme binding"/>
    <property type="evidence" value="ECO:0007669"/>
    <property type="project" value="InterPro"/>
</dbReference>
<dbReference type="EMBL" id="AMRA01000095">
    <property type="protein sequence ID" value="EKF22548.1"/>
    <property type="molecule type" value="Genomic_DNA"/>
</dbReference>
<protein>
    <submittedName>
        <fullName evidence="1">Uncharacterized protein</fullName>
    </submittedName>
</protein>
<dbReference type="InterPro" id="IPR036396">
    <property type="entry name" value="Cyt_P450_sf"/>
</dbReference>
<dbReference type="Gene3D" id="1.10.630.10">
    <property type="entry name" value="Cytochrome P450"/>
    <property type="match status" value="1"/>
</dbReference>
<keyword evidence="2" id="KW-1185">Reference proteome</keyword>
<dbReference type="RefSeq" id="WP_005629429.1">
    <property type="nucleotide sequence ID" value="NZ_AMRA01000095.1"/>
</dbReference>
<comment type="caution">
    <text evidence="1">The sequence shown here is derived from an EMBL/GenBank/DDBJ whole genome shotgun (WGS) entry which is preliminary data.</text>
</comment>
<dbReference type="PATRIC" id="fig|1122247.3.peg.3153"/>
<dbReference type="GO" id="GO:0016705">
    <property type="term" value="F:oxidoreductase activity, acting on paired donors, with incorporation or reduction of molecular oxygen"/>
    <property type="evidence" value="ECO:0007669"/>
    <property type="project" value="InterPro"/>
</dbReference>
<dbReference type="OrthoDB" id="4133219at2"/>
<dbReference type="STRING" id="1122247.GCA_000379865_04307"/>
<dbReference type="GO" id="GO:0004497">
    <property type="term" value="F:monooxygenase activity"/>
    <property type="evidence" value="ECO:0007669"/>
    <property type="project" value="InterPro"/>
</dbReference>
<name>K5B7U3_MYCHD</name>
<evidence type="ECO:0000313" key="1">
    <source>
        <dbReference type="EMBL" id="EKF22548.1"/>
    </source>
</evidence>
<dbReference type="AlphaFoldDB" id="K5B7U3"/>
<organism evidence="1 2">
    <name type="scientific">Mycolicibacterium hassiacum (strain DSM 44199 / CIP 105218 / JCM 12690 / 3849)</name>
    <name type="common">Mycobacterium hassiacum</name>
    <dbReference type="NCBI Taxonomy" id="1122247"/>
    <lineage>
        <taxon>Bacteria</taxon>
        <taxon>Bacillati</taxon>
        <taxon>Actinomycetota</taxon>
        <taxon>Actinomycetes</taxon>
        <taxon>Mycobacteriales</taxon>
        <taxon>Mycobacteriaceae</taxon>
        <taxon>Mycolicibacterium</taxon>
    </lineage>
</organism>
<dbReference type="Proteomes" id="UP000006265">
    <property type="component" value="Unassembled WGS sequence"/>
</dbReference>
<reference evidence="1 2" key="1">
    <citation type="journal article" date="2012" name="J. Bacteriol.">
        <title>Genome sequence of Mycobacterium hassiacum DSM 44199, a rare source of heat-stable mycobacterial proteins.</title>
        <authorList>
            <person name="Tiago I."/>
            <person name="Maranha A."/>
            <person name="Mendes V."/>
            <person name="Alarico S."/>
            <person name="Moynihan P.J."/>
            <person name="Clarke A.J."/>
            <person name="Macedo-Ribeiro S."/>
            <person name="Pereira P.J."/>
            <person name="Empadinhas N."/>
        </authorList>
    </citation>
    <scope>NUCLEOTIDE SEQUENCE [LARGE SCALE GENOMIC DNA]</scope>
    <source>
        <strain evidence="2">DSM 44199 / CIP 105218 / JCM 12690 / 3849</strain>
    </source>
</reference>
<sequence>MDKLVTDMHARGPGDFFEMFAAPLPIGVFAELLGLSGDLHRFKQLSDALMAEGMNNSDATELLRIVDELNEY</sequence>
<accession>K5B7U3</accession>
<proteinExistence type="predicted"/>
<evidence type="ECO:0000313" key="2">
    <source>
        <dbReference type="Proteomes" id="UP000006265"/>
    </source>
</evidence>